<proteinExistence type="inferred from homology"/>
<dbReference type="GO" id="GO:0003712">
    <property type="term" value="F:transcription coregulator activity"/>
    <property type="evidence" value="ECO:0007669"/>
    <property type="project" value="InterPro"/>
</dbReference>
<dbReference type="InterPro" id="IPR019258">
    <property type="entry name" value="Mediator_Med4"/>
</dbReference>
<feature type="compositionally biased region" description="Polar residues" evidence="10">
    <location>
        <begin position="150"/>
        <end position="162"/>
    </location>
</feature>
<dbReference type="Pfam" id="PF10018">
    <property type="entry name" value="Med4"/>
    <property type="match status" value="1"/>
</dbReference>
<dbReference type="Proteomes" id="UP000799423">
    <property type="component" value="Unassembled WGS sequence"/>
</dbReference>
<keyword evidence="5 8" id="KW-0804">Transcription</keyword>
<keyword evidence="9" id="KW-0175">Coiled coil</keyword>
<evidence type="ECO:0000256" key="6">
    <source>
        <dbReference type="ARBA" id="ARBA00023242"/>
    </source>
</evidence>
<evidence type="ECO:0000256" key="2">
    <source>
        <dbReference type="ARBA" id="ARBA00009626"/>
    </source>
</evidence>
<feature type="coiled-coil region" evidence="9">
    <location>
        <begin position="53"/>
        <end position="87"/>
    </location>
</feature>
<evidence type="ECO:0000256" key="5">
    <source>
        <dbReference type="ARBA" id="ARBA00023163"/>
    </source>
</evidence>
<comment type="subcellular location">
    <subcellularLocation>
        <location evidence="1 8">Nucleus</location>
    </subcellularLocation>
</comment>
<dbReference type="GO" id="GO:0006357">
    <property type="term" value="P:regulation of transcription by RNA polymerase II"/>
    <property type="evidence" value="ECO:0007669"/>
    <property type="project" value="InterPro"/>
</dbReference>
<evidence type="ECO:0000256" key="3">
    <source>
        <dbReference type="ARBA" id="ARBA00020629"/>
    </source>
</evidence>
<evidence type="ECO:0000256" key="8">
    <source>
        <dbReference type="RuleBase" id="RU364141"/>
    </source>
</evidence>
<dbReference type="OrthoDB" id="1929813at2759"/>
<evidence type="ECO:0000256" key="10">
    <source>
        <dbReference type="SAM" id="MobiDB-lite"/>
    </source>
</evidence>
<dbReference type="GO" id="GO:0016592">
    <property type="term" value="C:mediator complex"/>
    <property type="evidence" value="ECO:0007669"/>
    <property type="project" value="InterPro"/>
</dbReference>
<sequence>MDDILATQFERVEKALSTLVDSISTYNPSPQAAIELVAADDELSHGLDQLAKHQANHARIQLLRAEADALEEQLKSSVEKLANLRHQLFETPATTFPENSRPVPFDQLLQYASNISRHTVPPTYRERVPGPAANQDKDKEDAASIGAPTNGLNTPANQTEPTETAVALAEGQADEEPTPVPEITEEEVEWLKKLNEAQFTWYPWPSNDKIRQGSLYKLQAFREQNYDLNTFDIPAHEEAKRTKRLKRLQEALEQDSRDPPAEEVQPVIEDVQTYRRPVAQPTNIFDDMDDD</sequence>
<reference evidence="11" key="1">
    <citation type="submission" date="2020-01" db="EMBL/GenBank/DDBJ databases">
        <authorList>
            <consortium name="DOE Joint Genome Institute"/>
            <person name="Haridas S."/>
            <person name="Albert R."/>
            <person name="Binder M."/>
            <person name="Bloem J."/>
            <person name="Labutti K."/>
            <person name="Salamov A."/>
            <person name="Andreopoulos B."/>
            <person name="Baker S.E."/>
            <person name="Barry K."/>
            <person name="Bills G."/>
            <person name="Bluhm B.H."/>
            <person name="Cannon C."/>
            <person name="Castanera R."/>
            <person name="Culley D.E."/>
            <person name="Daum C."/>
            <person name="Ezra D."/>
            <person name="Gonzalez J.B."/>
            <person name="Henrissat B."/>
            <person name="Kuo A."/>
            <person name="Liang C."/>
            <person name="Lipzen A."/>
            <person name="Lutzoni F."/>
            <person name="Magnuson J."/>
            <person name="Mondo S."/>
            <person name="Nolan M."/>
            <person name="Ohm R."/>
            <person name="Pangilinan J."/>
            <person name="Park H.-J."/>
            <person name="Ramirez L."/>
            <person name="Alfaro M."/>
            <person name="Sun H."/>
            <person name="Tritt A."/>
            <person name="Yoshinaga Y."/>
            <person name="Zwiers L.-H."/>
            <person name="Turgeon B.G."/>
            <person name="Goodwin S.B."/>
            <person name="Spatafora J.W."/>
            <person name="Crous P.W."/>
            <person name="Grigoriev I.V."/>
        </authorList>
    </citation>
    <scope>NUCLEOTIDE SEQUENCE</scope>
    <source>
        <strain evidence="11">IPT5</strain>
    </source>
</reference>
<keyword evidence="6 8" id="KW-0539">Nucleus</keyword>
<dbReference type="AlphaFoldDB" id="A0A6A7BIQ4"/>
<feature type="compositionally biased region" description="Acidic residues" evidence="10">
    <location>
        <begin position="172"/>
        <end position="181"/>
    </location>
</feature>
<keyword evidence="4 8" id="KW-0805">Transcription regulation</keyword>
<evidence type="ECO:0000256" key="9">
    <source>
        <dbReference type="SAM" id="Coils"/>
    </source>
</evidence>
<comment type="subunit">
    <text evidence="8">Component of the Mediator complex.</text>
</comment>
<comment type="function">
    <text evidence="8">Component of the Mediator complex, a coactivator involved in the regulated transcription of nearly all RNA polymerase II-dependent genes. Mediator functions as a bridge to convey information from gene-specific regulatory proteins to the basal RNA polymerase II transcription machinery. Mediator is recruited to promoters by direct interactions with regulatory proteins and serves as a scaffold for the assembly of a functional preinitiation complex with RNA polymerase II and the general transcription factors.</text>
</comment>
<protein>
    <recommendedName>
        <fullName evidence="3 8">Mediator of RNA polymerase II transcription subunit 4</fullName>
    </recommendedName>
    <alternativeName>
        <fullName evidence="7 8">Mediator complex subunit 4</fullName>
    </alternativeName>
</protein>
<evidence type="ECO:0000313" key="11">
    <source>
        <dbReference type="EMBL" id="KAF2853988.1"/>
    </source>
</evidence>
<comment type="similarity">
    <text evidence="2 8">Belongs to the Mediator complex subunit 4 family.</text>
</comment>
<evidence type="ECO:0000313" key="12">
    <source>
        <dbReference type="Proteomes" id="UP000799423"/>
    </source>
</evidence>
<feature type="region of interest" description="Disordered" evidence="10">
    <location>
        <begin position="250"/>
        <end position="291"/>
    </location>
</feature>
<feature type="region of interest" description="Disordered" evidence="10">
    <location>
        <begin position="118"/>
        <end position="181"/>
    </location>
</feature>
<keyword evidence="8" id="KW-0010">Activator</keyword>
<gene>
    <name evidence="8" type="primary">MED4</name>
    <name evidence="11" type="ORF">T440DRAFT_389539</name>
</gene>
<name>A0A6A7BIQ4_9PLEO</name>
<organism evidence="11 12">
    <name type="scientific">Plenodomus tracheiphilus IPT5</name>
    <dbReference type="NCBI Taxonomy" id="1408161"/>
    <lineage>
        <taxon>Eukaryota</taxon>
        <taxon>Fungi</taxon>
        <taxon>Dikarya</taxon>
        <taxon>Ascomycota</taxon>
        <taxon>Pezizomycotina</taxon>
        <taxon>Dothideomycetes</taxon>
        <taxon>Pleosporomycetidae</taxon>
        <taxon>Pleosporales</taxon>
        <taxon>Pleosporineae</taxon>
        <taxon>Leptosphaeriaceae</taxon>
        <taxon>Plenodomus</taxon>
    </lineage>
</organism>
<keyword evidence="12" id="KW-1185">Reference proteome</keyword>
<evidence type="ECO:0000256" key="4">
    <source>
        <dbReference type="ARBA" id="ARBA00023015"/>
    </source>
</evidence>
<accession>A0A6A7BIQ4</accession>
<dbReference type="EMBL" id="MU006294">
    <property type="protein sequence ID" value="KAF2853988.1"/>
    <property type="molecule type" value="Genomic_DNA"/>
</dbReference>
<evidence type="ECO:0000256" key="1">
    <source>
        <dbReference type="ARBA" id="ARBA00004123"/>
    </source>
</evidence>
<feature type="compositionally biased region" description="Basic and acidic residues" evidence="10">
    <location>
        <begin position="250"/>
        <end position="260"/>
    </location>
</feature>
<evidence type="ECO:0000256" key="7">
    <source>
        <dbReference type="ARBA" id="ARBA00031257"/>
    </source>
</evidence>